<feature type="transmembrane region" description="Helical" evidence="1">
    <location>
        <begin position="6"/>
        <end position="22"/>
    </location>
</feature>
<dbReference type="Proteomes" id="UP000001601">
    <property type="component" value="Unassembled WGS sequence"/>
</dbReference>
<sequence length="491" mass="56126">MVRYILEVIVFQALFLAVYQLWFRKETFFNINRIYLISTALLAFLLPFMQFELFQNQIPLRENIFFLPEVVVTAEASEVAAAPVPQETDWSIYLLLYAAGVFFSTGMLFRKYQEIQRYFRFKRKNDTTPKMITIPNSDAAFTFMGTIFIGENINAEAKAHIMAHEEVHLKHWHGLDLMLFELMRVVFWFNPLVYIYQNKLAEIHEFIADAQAMRKTEMKAYYNQLLNTAFGTQHISFINTFFNHSLIKKRIVMLQKQSKQRAGLKYLVLIPIIAGILTYVGCTDDNGLAENKAALTLEEQVADLEATLDAKEEISTEERELVSNLFKKANQKALPPPPPAPSKPNNVMLDEALVGEGIEVIEVVETQSQKVLNDVPYAVVDEVPVFPGCESLQTNEERKKCMSEQVARHVNTSFNTKLGKELGLKGINRIYVRFKIDKNGRVTDVASRGPHPKLEEEAIRVVSTLPNMTPGKQRGEAVNVLYSLPIIFQTQ</sequence>
<protein>
    <submittedName>
        <fullName evidence="4">TonB</fullName>
    </submittedName>
</protein>
<keyword evidence="1" id="KW-1133">Transmembrane helix</keyword>
<dbReference type="EMBL" id="AANC01000001">
    <property type="protein sequence ID" value="EAQ51090.1"/>
    <property type="molecule type" value="Genomic_DNA"/>
</dbReference>
<comment type="caution">
    <text evidence="4">The sequence shown here is derived from an EMBL/GenBank/DDBJ whole genome shotgun (WGS) entry which is preliminary data.</text>
</comment>
<proteinExistence type="predicted"/>
<dbReference type="RefSeq" id="WP_009781569.1">
    <property type="nucleotide sequence ID" value="NZ_CH672395.1"/>
</dbReference>
<dbReference type="Gene3D" id="3.30.1150.10">
    <property type="match status" value="1"/>
</dbReference>
<evidence type="ECO:0000313" key="4">
    <source>
        <dbReference type="EMBL" id="EAQ51090.1"/>
    </source>
</evidence>
<dbReference type="AlphaFoldDB" id="A3XI04"/>
<organism evidence="4 5">
    <name type="scientific">Leeuwenhoekiella blandensis (strain CECT 7118 / CCUG 51940 / KCTC 22103 / MED217)</name>
    <name type="common">Flavobacterium sp. (strain MED217)</name>
    <dbReference type="NCBI Taxonomy" id="398720"/>
    <lineage>
        <taxon>Bacteria</taxon>
        <taxon>Pseudomonadati</taxon>
        <taxon>Bacteroidota</taxon>
        <taxon>Flavobacteriia</taxon>
        <taxon>Flavobacteriales</taxon>
        <taxon>Flavobacteriaceae</taxon>
        <taxon>Leeuwenhoekiella</taxon>
    </lineage>
</organism>
<feature type="transmembrane region" description="Helical" evidence="1">
    <location>
        <begin position="263"/>
        <end position="281"/>
    </location>
</feature>
<dbReference type="Pfam" id="PF05569">
    <property type="entry name" value="Peptidase_M56"/>
    <property type="match status" value="1"/>
</dbReference>
<keyword evidence="1" id="KW-0812">Transmembrane</keyword>
<evidence type="ECO:0000256" key="1">
    <source>
        <dbReference type="SAM" id="Phobius"/>
    </source>
</evidence>
<evidence type="ECO:0000313" key="5">
    <source>
        <dbReference type="Proteomes" id="UP000001601"/>
    </source>
</evidence>
<dbReference type="PANTHER" id="PTHR34978:SF3">
    <property type="entry name" value="SLR0241 PROTEIN"/>
    <property type="match status" value="1"/>
</dbReference>
<feature type="domain" description="Peptidase M56" evidence="3">
    <location>
        <begin position="151"/>
        <end position="254"/>
    </location>
</feature>
<dbReference type="SUPFAM" id="SSF74653">
    <property type="entry name" value="TolA/TonB C-terminal domain"/>
    <property type="match status" value="1"/>
</dbReference>
<dbReference type="eggNOG" id="COG4219">
    <property type="taxonomic scope" value="Bacteria"/>
</dbReference>
<dbReference type="InterPro" id="IPR052173">
    <property type="entry name" value="Beta-lactam_resp_regulator"/>
</dbReference>
<reference evidence="4 5" key="1">
    <citation type="journal article" date="2007" name="Nature">
        <title>Light stimulates growth of proteorhodopsin-containing marine Flavobacteria.</title>
        <authorList>
            <person name="Gomez-Consarnau L."/>
            <person name="Gonzalez J.M."/>
            <person name="Coll-Llado M."/>
            <person name="Gourdon P."/>
            <person name="Pascher T."/>
            <person name="Neutze R."/>
            <person name="Pedros-Alio C."/>
            <person name="Pinhassi J."/>
        </authorList>
    </citation>
    <scope>NUCLEOTIDE SEQUENCE [LARGE SCALE GENOMIC DNA]</scope>
    <source>
        <strain evidence="4 5">MED217</strain>
    </source>
</reference>
<gene>
    <name evidence="4" type="ORF">MED217_16145</name>
</gene>
<dbReference type="HOGENOM" id="CLU_013798_1_1_10"/>
<dbReference type="InterPro" id="IPR037682">
    <property type="entry name" value="TonB_C"/>
</dbReference>
<dbReference type="STRING" id="398720.MED217_16145"/>
<keyword evidence="5" id="KW-1185">Reference proteome</keyword>
<dbReference type="OrthoDB" id="1522859at2"/>
<keyword evidence="1" id="KW-0472">Membrane</keyword>
<evidence type="ECO:0000259" key="2">
    <source>
        <dbReference type="Pfam" id="PF03544"/>
    </source>
</evidence>
<evidence type="ECO:0000259" key="3">
    <source>
        <dbReference type="Pfam" id="PF05569"/>
    </source>
</evidence>
<feature type="domain" description="TonB C-terminal" evidence="2">
    <location>
        <begin position="430"/>
        <end position="489"/>
    </location>
</feature>
<dbReference type="GO" id="GO:0055085">
    <property type="term" value="P:transmembrane transport"/>
    <property type="evidence" value="ECO:0007669"/>
    <property type="project" value="InterPro"/>
</dbReference>
<dbReference type="InterPro" id="IPR008756">
    <property type="entry name" value="Peptidase_M56"/>
</dbReference>
<accession>A3XI04</accession>
<feature type="transmembrane region" description="Helical" evidence="1">
    <location>
        <begin position="34"/>
        <end position="51"/>
    </location>
</feature>
<feature type="transmembrane region" description="Helical" evidence="1">
    <location>
        <begin position="90"/>
        <end position="109"/>
    </location>
</feature>
<dbReference type="Pfam" id="PF03544">
    <property type="entry name" value="TonB_C"/>
    <property type="match status" value="1"/>
</dbReference>
<name>A3XI04_LEEBM</name>
<dbReference type="PANTHER" id="PTHR34978">
    <property type="entry name" value="POSSIBLE SENSOR-TRANSDUCER PROTEIN BLAR"/>
    <property type="match status" value="1"/>
</dbReference>